<dbReference type="PROSITE" id="PS01359">
    <property type="entry name" value="ZF_PHD_1"/>
    <property type="match status" value="1"/>
</dbReference>
<feature type="compositionally biased region" description="Polar residues" evidence="9">
    <location>
        <begin position="585"/>
        <end position="596"/>
    </location>
</feature>
<feature type="compositionally biased region" description="Low complexity" evidence="9">
    <location>
        <begin position="361"/>
        <end position="375"/>
    </location>
</feature>
<dbReference type="InterPro" id="IPR049781">
    <property type="entry name" value="AF10/AF17_PHD"/>
</dbReference>
<feature type="compositionally biased region" description="Polar residues" evidence="9">
    <location>
        <begin position="724"/>
        <end position="733"/>
    </location>
</feature>
<evidence type="ECO:0000313" key="12">
    <source>
        <dbReference type="EMBL" id="CRK97141.1"/>
    </source>
</evidence>
<dbReference type="PROSITE" id="PS51805">
    <property type="entry name" value="EPHD"/>
    <property type="match status" value="1"/>
</dbReference>
<feature type="compositionally biased region" description="Low complexity" evidence="9">
    <location>
        <begin position="1340"/>
        <end position="1363"/>
    </location>
</feature>
<keyword evidence="5 8" id="KW-0863">Zinc-finger</keyword>
<dbReference type="Pfam" id="PF13832">
    <property type="entry name" value="zf-HC5HC2H_2"/>
    <property type="match status" value="1"/>
</dbReference>
<dbReference type="OrthoDB" id="20839at2759"/>
<proteinExistence type="predicted"/>
<dbReference type="GO" id="GO:0006357">
    <property type="term" value="P:regulation of transcription by RNA polymerase II"/>
    <property type="evidence" value="ECO:0007669"/>
    <property type="project" value="TreeGrafter"/>
</dbReference>
<feature type="domain" description="PHD-type" evidence="10">
    <location>
        <begin position="5"/>
        <end position="57"/>
    </location>
</feature>
<dbReference type="InterPro" id="IPR034732">
    <property type="entry name" value="EPHD"/>
</dbReference>
<dbReference type="GO" id="GO:0005634">
    <property type="term" value="C:nucleus"/>
    <property type="evidence" value="ECO:0007669"/>
    <property type="project" value="UniProtKB-SubCell"/>
</dbReference>
<dbReference type="CDD" id="cd20901">
    <property type="entry name" value="CC_AF10"/>
    <property type="match status" value="1"/>
</dbReference>
<feature type="region of interest" description="Disordered" evidence="9">
    <location>
        <begin position="1000"/>
        <end position="1049"/>
    </location>
</feature>
<feature type="compositionally biased region" description="Low complexity" evidence="9">
    <location>
        <begin position="283"/>
        <end position="299"/>
    </location>
</feature>
<evidence type="ECO:0000256" key="6">
    <source>
        <dbReference type="ARBA" id="ARBA00022833"/>
    </source>
</evidence>
<reference evidence="12 13" key="1">
    <citation type="submission" date="2015-04" db="EMBL/GenBank/DDBJ databases">
        <authorList>
            <person name="Syromyatnikov M.Y."/>
            <person name="Popov V.N."/>
        </authorList>
    </citation>
    <scope>NUCLEOTIDE SEQUENCE [LARGE SCALE GENOMIC DNA]</scope>
</reference>
<dbReference type="Proteomes" id="UP000183832">
    <property type="component" value="Unassembled WGS sequence"/>
</dbReference>
<evidence type="ECO:0000313" key="13">
    <source>
        <dbReference type="Proteomes" id="UP000183832"/>
    </source>
</evidence>
<evidence type="ECO:0000256" key="8">
    <source>
        <dbReference type="PROSITE-ProRule" id="PRU00146"/>
    </source>
</evidence>
<feature type="region of interest" description="Disordered" evidence="9">
    <location>
        <begin position="512"/>
        <end position="531"/>
    </location>
</feature>
<dbReference type="FunFam" id="3.30.40.10:FF:000053">
    <property type="entry name" value="protein AF-10 isoform X2"/>
    <property type="match status" value="1"/>
</dbReference>
<feature type="domain" description="PHD-type" evidence="11">
    <location>
        <begin position="62"/>
        <end position="181"/>
    </location>
</feature>
<feature type="compositionally biased region" description="Polar residues" evidence="9">
    <location>
        <begin position="808"/>
        <end position="821"/>
    </location>
</feature>
<feature type="compositionally biased region" description="Polar residues" evidence="9">
    <location>
        <begin position="474"/>
        <end position="485"/>
    </location>
</feature>
<feature type="compositionally biased region" description="Polar residues" evidence="9">
    <location>
        <begin position="1025"/>
        <end position="1035"/>
    </location>
</feature>
<dbReference type="GO" id="GO:0042393">
    <property type="term" value="F:histone binding"/>
    <property type="evidence" value="ECO:0007669"/>
    <property type="project" value="UniProtKB-ARBA"/>
</dbReference>
<feature type="region of interest" description="Disordered" evidence="9">
    <location>
        <begin position="803"/>
        <end position="884"/>
    </location>
</feature>
<feature type="region of interest" description="Disordered" evidence="9">
    <location>
        <begin position="563"/>
        <end position="633"/>
    </location>
</feature>
<dbReference type="CDD" id="cd15574">
    <property type="entry name" value="PHD_AF10_AF17"/>
    <property type="match status" value="1"/>
</dbReference>
<sequence length="1393" mass="148680">MKEMVGGCCVCSDERGWPENPLVYCDGQNCMVAVHQACYGIVTVPTGPWYCRKCESQERSARVRCELCPSRNGALKKTDNQGWAHVVCALYIPEVRFGNVSTMEPIILQLIPPERYNKSCYICAEIGKGSKATAGACMQCNKSGCKQQFHVTCAQQLGLLCEEAGNYLDNVKYCGYCQHHYSKLKKGGNVKPIPPYKPITHETNSSDSPSSPEKDADVSHQSSRSQSSRPIDPLATTSLSTSSSSSSSKQKKSSSSSSSSSATKNLSSSNTQIPYSSNSNQLSNVISTSGSSSSRNSSSSKDKEKDKDSKHSSSSSGGSNSSKSVNKISSSTNNKHDKDPSSYSSSSYSTSGSSSRDKNKSSSSSTSKSSSQNVSNKDDGVTGNSHNSKTSSQPSSSSATTIRITTSSATPTSPVSTIIHKHDGNSSSSSKDNNVVQTSTNAAIMTSQVQQNQNSLKSSDDDVKTSSWHHHNNMGGSKMTNYPSGSSIVNSDGVNDNSNDANKANYNAMTKKRKAMHQANSSSRNSADENISKDVCKDLSVKVVPLEKLDPSVSSEFERHYKKARTDLNSQSTPVPTSSPQEPTNIQNINPNVIQHSTGSTTVTSASSHTSAPPSTTTSPASGSGGSSNKSQVITQNLHVKVSGGVVKDERQQQPESLVVSVPLSSATTVPGIQLPTTNSSNNSSSNHSIVSTIVNTNQVPSSQTPSAPSMSSSSGPPLGSLYQHLTNNQSGNQRASPLIQQTMGRASPITPTPNLLATDGHGSSNHTSVLQNMNTGTGGVISSAAFQSSNTSITETSSTGMLKVTYEKQTPSRIQAIQQEETSRRSRSQTNDGKKGKKRTTTESSSSRINHSISNNSKGTIASNHARNHKSNKINTKNKVDLSNDDDNIGAGSLLIGSGSASNVHSSTSNNTHTTSTSTTQSAIVKLSPAPSSTGSARTSSPIVNVTIMKKYRDEPSTSRTPDMPYHGSLPTAGGLKFGYEQQQPAGLVINTNTTPAMQHALKESPPSSPGSEASAKKRRKAGSGNSHISQPSPVSYMHSESLKEKESKTILQNGAIPLSTHHMLGNQLNPSSSVAKNMTETLNMEIEAHSIYSHDPPVNLVGPQYPGRKESNKLSSSTSSSSTTTSSGPASLTSMLSGASSSNGAPQSLEQLLERQWEQGSQFLMEQAQHFDIASLLSCLHQLKIENSRLEDHINGLVSRRDHLLAVNARLAIPLGQQSSTNQATHLNNGPLETSPTTQQPPQPSQQQQQQQPPPPVTISNKRPAPINPVNTIQVPPIENGLDYRGHHPMNSTHQQQSSSVQQQQQQSSNIRHSPAILKGNTTTQVVTIDAVNLNHPQQQQHSHQFQQQNAQFQQIYQQQSHVNSVRNRQGNSFQSQSAPVGYTTVHKTKN</sequence>
<feature type="compositionally biased region" description="Low complexity" evidence="9">
    <location>
        <begin position="385"/>
        <end position="418"/>
    </location>
</feature>
<evidence type="ECO:0000256" key="5">
    <source>
        <dbReference type="ARBA" id="ARBA00022771"/>
    </source>
</evidence>
<keyword evidence="13" id="KW-1185">Reference proteome</keyword>
<feature type="compositionally biased region" description="Low complexity" evidence="9">
    <location>
        <begin position="570"/>
        <end position="584"/>
    </location>
</feature>
<feature type="compositionally biased region" description="Low complexity" evidence="9">
    <location>
        <begin position="1005"/>
        <end position="1015"/>
    </location>
</feature>
<dbReference type="InterPro" id="IPR049773">
    <property type="entry name" value="AF10-like_CC"/>
</dbReference>
<evidence type="ECO:0000256" key="9">
    <source>
        <dbReference type="SAM" id="MobiDB-lite"/>
    </source>
</evidence>
<feature type="compositionally biased region" description="Low complexity" evidence="9">
    <location>
        <begin position="699"/>
        <end position="721"/>
    </location>
</feature>
<dbReference type="EMBL" id="CVRI01000047">
    <property type="protein sequence ID" value="CRK97141.1"/>
    <property type="molecule type" value="Genomic_DNA"/>
</dbReference>
<evidence type="ECO:0000256" key="1">
    <source>
        <dbReference type="ARBA" id="ARBA00004123"/>
    </source>
</evidence>
<dbReference type="InterPro" id="IPR019786">
    <property type="entry name" value="Zinc_finger_PHD-type_CS"/>
</dbReference>
<evidence type="ECO:0000256" key="4">
    <source>
        <dbReference type="ARBA" id="ARBA00022737"/>
    </source>
</evidence>
<feature type="compositionally biased region" description="Low complexity" evidence="9">
    <location>
        <begin position="900"/>
        <end position="926"/>
    </location>
</feature>
<evidence type="ECO:0000256" key="3">
    <source>
        <dbReference type="ARBA" id="ARBA00022723"/>
    </source>
</evidence>
<dbReference type="CDD" id="cd15672">
    <property type="entry name" value="ePHD_AF10_like"/>
    <property type="match status" value="1"/>
</dbReference>
<feature type="compositionally biased region" description="Low complexity" evidence="9">
    <location>
        <begin position="312"/>
        <end position="333"/>
    </location>
</feature>
<feature type="compositionally biased region" description="Polar residues" evidence="9">
    <location>
        <begin position="272"/>
        <end position="282"/>
    </location>
</feature>
<feature type="region of interest" description="Disordered" evidence="9">
    <location>
        <begin position="669"/>
        <end position="688"/>
    </location>
</feature>
<evidence type="ECO:0000259" key="10">
    <source>
        <dbReference type="PROSITE" id="PS50016"/>
    </source>
</evidence>
<feature type="compositionally biased region" description="Polar residues" evidence="9">
    <location>
        <begin position="431"/>
        <end position="457"/>
    </location>
</feature>
<feature type="region of interest" description="Disordered" evidence="9">
    <location>
        <begin position="1096"/>
        <end position="1149"/>
    </location>
</feature>
<dbReference type="PROSITE" id="PS50016">
    <property type="entry name" value="ZF_PHD_2"/>
    <property type="match status" value="1"/>
</dbReference>
<dbReference type="InterPro" id="IPR013083">
    <property type="entry name" value="Znf_RING/FYVE/PHD"/>
</dbReference>
<name>A0A1J1IA30_9DIPT</name>
<evidence type="ECO:0000259" key="11">
    <source>
        <dbReference type="PROSITE" id="PS51805"/>
    </source>
</evidence>
<dbReference type="SUPFAM" id="SSF57903">
    <property type="entry name" value="FYVE/PHD zinc finger"/>
    <property type="match status" value="1"/>
</dbReference>
<feature type="compositionally biased region" description="Low complexity" evidence="9">
    <location>
        <begin position="1297"/>
        <end position="1311"/>
    </location>
</feature>
<dbReference type="InterPro" id="IPR011011">
    <property type="entry name" value="Znf_FYVE_PHD"/>
</dbReference>
<feature type="compositionally biased region" description="Polar residues" evidence="9">
    <location>
        <begin position="1219"/>
        <end position="1234"/>
    </location>
</feature>
<dbReference type="GO" id="GO:0031491">
    <property type="term" value="F:nucleosome binding"/>
    <property type="evidence" value="ECO:0007669"/>
    <property type="project" value="TreeGrafter"/>
</dbReference>
<feature type="compositionally biased region" description="Basic and acidic residues" evidence="9">
    <location>
        <begin position="300"/>
        <end position="311"/>
    </location>
</feature>
<feature type="compositionally biased region" description="Polar residues" evidence="9">
    <location>
        <begin position="201"/>
        <end position="211"/>
    </location>
</feature>
<feature type="compositionally biased region" description="Low complexity" evidence="9">
    <location>
        <begin position="597"/>
        <end position="622"/>
    </location>
</feature>
<feature type="region of interest" description="Disordered" evidence="9">
    <location>
        <begin position="699"/>
        <end position="733"/>
    </location>
</feature>
<dbReference type="InterPro" id="IPR050701">
    <property type="entry name" value="Histone_Mod_Regulator"/>
</dbReference>
<dbReference type="Gene3D" id="3.30.40.10">
    <property type="entry name" value="Zinc/RING finger domain, C3HC4 (zinc finger)"/>
    <property type="match status" value="2"/>
</dbReference>
<keyword evidence="2" id="KW-0597">Phosphoprotein</keyword>
<organism evidence="12 13">
    <name type="scientific">Clunio marinus</name>
    <dbReference type="NCBI Taxonomy" id="568069"/>
    <lineage>
        <taxon>Eukaryota</taxon>
        <taxon>Metazoa</taxon>
        <taxon>Ecdysozoa</taxon>
        <taxon>Arthropoda</taxon>
        <taxon>Hexapoda</taxon>
        <taxon>Insecta</taxon>
        <taxon>Pterygota</taxon>
        <taxon>Neoptera</taxon>
        <taxon>Endopterygota</taxon>
        <taxon>Diptera</taxon>
        <taxon>Nematocera</taxon>
        <taxon>Chironomoidea</taxon>
        <taxon>Chironomidae</taxon>
        <taxon>Clunio</taxon>
    </lineage>
</organism>
<evidence type="ECO:0000256" key="7">
    <source>
        <dbReference type="ARBA" id="ARBA00023242"/>
    </source>
</evidence>
<dbReference type="PANTHER" id="PTHR13793">
    <property type="entry name" value="PHD FINGER PROTEINS"/>
    <property type="match status" value="1"/>
</dbReference>
<feature type="region of interest" description="Disordered" evidence="9">
    <location>
        <begin position="900"/>
        <end position="940"/>
    </location>
</feature>
<feature type="compositionally biased region" description="Polar residues" evidence="9">
    <location>
        <begin position="931"/>
        <end position="940"/>
    </location>
</feature>
<gene>
    <name evidence="12" type="primary">putative Protein AF-10</name>
    <name evidence="12" type="ORF">CLUMA_CG010538</name>
</gene>
<protein>
    <submittedName>
        <fullName evidence="12">CLUMA_CG010538, isoform A</fullName>
    </submittedName>
</protein>
<dbReference type="PANTHER" id="PTHR13793:SF164">
    <property type="entry name" value="ALHAMBRA, ISOFORM P"/>
    <property type="match status" value="1"/>
</dbReference>
<keyword evidence="7" id="KW-0539">Nucleus</keyword>
<feature type="compositionally biased region" description="Low complexity" evidence="9">
    <location>
        <begin position="1117"/>
        <end position="1147"/>
    </location>
</feature>
<accession>A0A1J1IA30</accession>
<evidence type="ECO:0000256" key="2">
    <source>
        <dbReference type="ARBA" id="ARBA00022553"/>
    </source>
</evidence>
<dbReference type="SMART" id="SM00249">
    <property type="entry name" value="PHD"/>
    <property type="match status" value="2"/>
</dbReference>
<feature type="compositionally biased region" description="Polar residues" evidence="9">
    <location>
        <begin position="1364"/>
        <end position="1381"/>
    </location>
</feature>
<dbReference type="GO" id="GO:0008270">
    <property type="term" value="F:zinc ion binding"/>
    <property type="evidence" value="ECO:0007669"/>
    <property type="project" value="UniProtKB-KW"/>
</dbReference>
<dbReference type="InterPro" id="IPR001965">
    <property type="entry name" value="Znf_PHD"/>
</dbReference>
<keyword evidence="6" id="KW-0862">Zinc</keyword>
<dbReference type="FunFam" id="3.30.40.10:FF:000042">
    <property type="entry name" value="protein AF-10 isoform X1"/>
    <property type="match status" value="1"/>
</dbReference>
<comment type="subcellular location">
    <subcellularLocation>
        <location evidence="1">Nucleus</location>
    </subcellularLocation>
</comment>
<feature type="compositionally biased region" description="Low complexity" evidence="9">
    <location>
        <begin position="843"/>
        <end position="858"/>
    </location>
</feature>
<feature type="region of interest" description="Disordered" evidence="9">
    <location>
        <begin position="188"/>
        <end position="503"/>
    </location>
</feature>
<keyword evidence="3" id="KW-0479">Metal-binding</keyword>
<dbReference type="Pfam" id="PF13831">
    <property type="entry name" value="PHD_2"/>
    <property type="match status" value="1"/>
</dbReference>
<dbReference type="InterPro" id="IPR019787">
    <property type="entry name" value="Znf_PHD-finger"/>
</dbReference>
<keyword evidence="4" id="KW-0677">Repeat</keyword>
<feature type="region of interest" description="Disordered" evidence="9">
    <location>
        <begin position="1219"/>
        <end position="1320"/>
    </location>
</feature>
<feature type="region of interest" description="Disordered" evidence="9">
    <location>
        <begin position="1340"/>
        <end position="1393"/>
    </location>
</feature>
<feature type="compositionally biased region" description="Low complexity" evidence="9">
    <location>
        <begin position="219"/>
        <end position="271"/>
    </location>
</feature>
<feature type="compositionally biased region" description="Low complexity" evidence="9">
    <location>
        <begin position="341"/>
        <end position="354"/>
    </location>
</feature>
<feature type="compositionally biased region" description="Low complexity" evidence="9">
    <location>
        <begin position="486"/>
        <end position="500"/>
    </location>
</feature>
<dbReference type="STRING" id="568069.A0A1J1IA30"/>